<dbReference type="GO" id="GO:0005829">
    <property type="term" value="C:cytosol"/>
    <property type="evidence" value="ECO:0007669"/>
    <property type="project" value="TreeGrafter"/>
</dbReference>
<dbReference type="AlphaFoldDB" id="A0A347WC74"/>
<dbReference type="RefSeq" id="WP_118962890.1">
    <property type="nucleotide sequence ID" value="NZ_CP023036.1"/>
</dbReference>
<comment type="similarity">
    <text evidence="1">Belongs to the LysR transcriptional regulatory family.</text>
</comment>
<evidence type="ECO:0000313" key="7">
    <source>
        <dbReference type="Proteomes" id="UP000264120"/>
    </source>
</evidence>
<dbReference type="SUPFAM" id="SSF53850">
    <property type="entry name" value="Periplasmic binding protein-like II"/>
    <property type="match status" value="1"/>
</dbReference>
<dbReference type="SUPFAM" id="SSF46785">
    <property type="entry name" value="Winged helix' DNA-binding domain"/>
    <property type="match status" value="1"/>
</dbReference>
<dbReference type="Gene3D" id="3.40.190.290">
    <property type="match status" value="1"/>
</dbReference>
<keyword evidence="2" id="KW-0805">Transcription regulation</keyword>
<dbReference type="FunFam" id="1.10.10.10:FF:000001">
    <property type="entry name" value="LysR family transcriptional regulator"/>
    <property type="match status" value="1"/>
</dbReference>
<evidence type="ECO:0000313" key="6">
    <source>
        <dbReference type="EMBL" id="AXY22467.1"/>
    </source>
</evidence>
<dbReference type="InterPro" id="IPR036388">
    <property type="entry name" value="WH-like_DNA-bd_sf"/>
</dbReference>
<dbReference type="OrthoDB" id="9775392at2"/>
<name>A0A347WC74_9PROT</name>
<dbReference type="Pfam" id="PF00126">
    <property type="entry name" value="HTH_1"/>
    <property type="match status" value="1"/>
</dbReference>
<gene>
    <name evidence="6" type="primary">oxyR_2</name>
    <name evidence="6" type="ORF">CD178_01704</name>
</gene>
<dbReference type="InterPro" id="IPR005119">
    <property type="entry name" value="LysR_subst-bd"/>
</dbReference>
<dbReference type="PRINTS" id="PR00039">
    <property type="entry name" value="HTHLYSR"/>
</dbReference>
<evidence type="ECO:0000256" key="3">
    <source>
        <dbReference type="ARBA" id="ARBA00023125"/>
    </source>
</evidence>
<dbReference type="InterPro" id="IPR050950">
    <property type="entry name" value="HTH-type_LysR_regulators"/>
</dbReference>
<keyword evidence="4" id="KW-0804">Transcription</keyword>
<organism evidence="6 7">
    <name type="scientific">Komagataeibacter saccharivorans</name>
    <dbReference type="NCBI Taxonomy" id="265959"/>
    <lineage>
        <taxon>Bacteria</taxon>
        <taxon>Pseudomonadati</taxon>
        <taxon>Pseudomonadota</taxon>
        <taxon>Alphaproteobacteria</taxon>
        <taxon>Acetobacterales</taxon>
        <taxon>Acetobacteraceae</taxon>
        <taxon>Komagataeibacter</taxon>
    </lineage>
</organism>
<dbReference type="InterPro" id="IPR036390">
    <property type="entry name" value="WH_DNA-bd_sf"/>
</dbReference>
<dbReference type="GO" id="GO:0003677">
    <property type="term" value="F:DNA binding"/>
    <property type="evidence" value="ECO:0007669"/>
    <property type="project" value="UniProtKB-KW"/>
</dbReference>
<dbReference type="KEGG" id="ksc:CD178_01704"/>
<feature type="domain" description="HTH lysR-type" evidence="5">
    <location>
        <begin position="1"/>
        <end position="58"/>
    </location>
</feature>
<dbReference type="GO" id="GO:0003700">
    <property type="term" value="F:DNA-binding transcription factor activity"/>
    <property type="evidence" value="ECO:0007669"/>
    <property type="project" value="InterPro"/>
</dbReference>
<dbReference type="Pfam" id="PF03466">
    <property type="entry name" value="LysR_substrate"/>
    <property type="match status" value="1"/>
</dbReference>
<evidence type="ECO:0000259" key="5">
    <source>
        <dbReference type="PROSITE" id="PS50931"/>
    </source>
</evidence>
<evidence type="ECO:0000256" key="4">
    <source>
        <dbReference type="ARBA" id="ARBA00023163"/>
    </source>
</evidence>
<keyword evidence="3" id="KW-0238">DNA-binding</keyword>
<dbReference type="Proteomes" id="UP000264120">
    <property type="component" value="Chromosome"/>
</dbReference>
<dbReference type="PROSITE" id="PS50931">
    <property type="entry name" value="HTH_LYSR"/>
    <property type="match status" value="1"/>
</dbReference>
<evidence type="ECO:0000256" key="2">
    <source>
        <dbReference type="ARBA" id="ARBA00023015"/>
    </source>
</evidence>
<reference evidence="6 7" key="1">
    <citation type="submission" date="2017-08" db="EMBL/GenBank/DDBJ databases">
        <title>Complete genome sequence of Gluconacetobacter saccharivorans CV1 isolated from Fermented Vinegar.</title>
        <authorList>
            <person name="Kim S.-Y."/>
        </authorList>
    </citation>
    <scope>NUCLEOTIDE SEQUENCE [LARGE SCALE GENOMIC DNA]</scope>
    <source>
        <strain evidence="6 7">CV1</strain>
    </source>
</reference>
<dbReference type="EMBL" id="CP023036">
    <property type="protein sequence ID" value="AXY22467.1"/>
    <property type="molecule type" value="Genomic_DNA"/>
</dbReference>
<accession>A0A347WC74</accession>
<dbReference type="Gene3D" id="1.10.10.10">
    <property type="entry name" value="Winged helix-like DNA-binding domain superfamily/Winged helix DNA-binding domain"/>
    <property type="match status" value="1"/>
</dbReference>
<keyword evidence="7" id="KW-1185">Reference proteome</keyword>
<proteinExistence type="inferred from homology"/>
<dbReference type="PANTHER" id="PTHR30419:SF31">
    <property type="entry name" value="BLR3139 PROTEIN"/>
    <property type="match status" value="1"/>
</dbReference>
<dbReference type="PANTHER" id="PTHR30419">
    <property type="entry name" value="HTH-TYPE TRANSCRIPTIONAL REGULATOR YBHD"/>
    <property type="match status" value="1"/>
</dbReference>
<dbReference type="InterPro" id="IPR000847">
    <property type="entry name" value="LysR_HTH_N"/>
</dbReference>
<sequence length="308" mass="34221">MFLKQLYYLREIDRLRSFSKAADVCNVSQPALSRAIRQLEHELGVTIVDRRKKVFGLTAEGVRVMKWANDILRNVAEMRNEISLSKEDIAGAVKIGVIPTAVHIVPVLMDAIKEKIGDFSCDVSVLPNAEIIGKLASKQLDIGIMYYDQCPQAQAFMVRALYTEQQVLAGTSAYVFPCQDEISWEEAATFPLALLSNGMRCRQLVDIGFQTAGVVPIIRLETASLELIHARIMSGALATILPLSSFPLRVPPTGLLQMRRLAGFSPGSIGLVRLSEHPPSDFVAQVWKVGLETDFRQQIDNLCWPRPN</sequence>
<evidence type="ECO:0000256" key="1">
    <source>
        <dbReference type="ARBA" id="ARBA00009437"/>
    </source>
</evidence>
<protein>
    <submittedName>
        <fullName evidence="6">Hydrogen peroxide-inducible genes activator</fullName>
    </submittedName>
</protein>
<dbReference type="CDD" id="cd05466">
    <property type="entry name" value="PBP2_LTTR_substrate"/>
    <property type="match status" value="1"/>
</dbReference>